<dbReference type="EMBL" id="VOBQ01000008">
    <property type="protein sequence ID" value="TWO71528.1"/>
    <property type="molecule type" value="Genomic_DNA"/>
</dbReference>
<comment type="caution">
    <text evidence="2">The sequence shown here is derived from an EMBL/GenBank/DDBJ whole genome shotgun (WGS) entry which is preliminary data.</text>
</comment>
<keyword evidence="3" id="KW-1185">Reference proteome</keyword>
<proteinExistence type="predicted"/>
<evidence type="ECO:0000313" key="2">
    <source>
        <dbReference type="EMBL" id="TWO71528.1"/>
    </source>
</evidence>
<accession>A0A562ZT63</accession>
<evidence type="ECO:0000313" key="3">
    <source>
        <dbReference type="Proteomes" id="UP000318199"/>
    </source>
</evidence>
<protein>
    <recommendedName>
        <fullName evidence="1">LRAT domain-containing protein</fullName>
    </recommendedName>
</protein>
<dbReference type="Pfam" id="PF04970">
    <property type="entry name" value="LRAT"/>
    <property type="match status" value="1"/>
</dbReference>
<dbReference type="Proteomes" id="UP000318199">
    <property type="component" value="Unassembled WGS sequence"/>
</dbReference>
<dbReference type="RefSeq" id="WP_145893141.1">
    <property type="nucleotide sequence ID" value="NZ_VOBQ01000008.1"/>
</dbReference>
<sequence length="135" mass="14791">MDRIAGPSNLQQLLPGTVLRVPRGLYDHVVILGEHTWATERQVLSFGPGAQGLTEIPYSRFGGTNTVKVDGYLGQLDPFEVLARARRIGGQQRYSWIDFNCEHFVRASHGLPAESPQVAFAAVIAFGALLLRMAS</sequence>
<evidence type="ECO:0000259" key="1">
    <source>
        <dbReference type="Pfam" id="PF04970"/>
    </source>
</evidence>
<organism evidence="2 3">
    <name type="scientific">Caenimonas sedimenti</name>
    <dbReference type="NCBI Taxonomy" id="2596921"/>
    <lineage>
        <taxon>Bacteria</taxon>
        <taxon>Pseudomonadati</taxon>
        <taxon>Pseudomonadota</taxon>
        <taxon>Betaproteobacteria</taxon>
        <taxon>Burkholderiales</taxon>
        <taxon>Comamonadaceae</taxon>
        <taxon>Caenimonas</taxon>
    </lineage>
</organism>
<name>A0A562ZT63_9BURK</name>
<feature type="domain" description="LRAT" evidence="1">
    <location>
        <begin position="58"/>
        <end position="107"/>
    </location>
</feature>
<gene>
    <name evidence="2" type="ORF">FN976_11480</name>
</gene>
<dbReference type="InterPro" id="IPR007053">
    <property type="entry name" value="LRAT_dom"/>
</dbReference>
<dbReference type="Gene3D" id="3.90.1720.10">
    <property type="entry name" value="endopeptidase domain like (from Nostoc punctiforme)"/>
    <property type="match status" value="1"/>
</dbReference>
<dbReference type="OrthoDB" id="6398855at2"/>
<reference evidence="2 3" key="1">
    <citation type="submission" date="2019-07" db="EMBL/GenBank/DDBJ databases">
        <title>Caenimonas sedimenti sp. nov., isolated from activated sludge.</title>
        <authorList>
            <person name="Xu J."/>
        </authorList>
    </citation>
    <scope>NUCLEOTIDE SEQUENCE [LARGE SCALE GENOMIC DNA]</scope>
    <source>
        <strain evidence="2 3">HX-9-20</strain>
    </source>
</reference>
<dbReference type="AlphaFoldDB" id="A0A562ZT63"/>